<feature type="domain" description="Glycoside-hydrolase family GH114 TIM-barrel" evidence="3">
    <location>
        <begin position="245"/>
        <end position="497"/>
    </location>
</feature>
<feature type="region of interest" description="Disordered" evidence="1">
    <location>
        <begin position="202"/>
        <end position="234"/>
    </location>
</feature>
<dbReference type="PANTHER" id="PTHR35882">
    <property type="entry name" value="PELA"/>
    <property type="match status" value="1"/>
</dbReference>
<dbReference type="GO" id="GO:0016787">
    <property type="term" value="F:hydrolase activity"/>
    <property type="evidence" value="ECO:0007669"/>
    <property type="project" value="UniProtKB-KW"/>
</dbReference>
<dbReference type="Pfam" id="PF03537">
    <property type="entry name" value="Glyco_hydro_114"/>
    <property type="match status" value="1"/>
</dbReference>
<dbReference type="Pfam" id="PF14741">
    <property type="entry name" value="GH114_assoc"/>
    <property type="match status" value="1"/>
</dbReference>
<feature type="compositionally biased region" description="Low complexity" evidence="1">
    <location>
        <begin position="202"/>
        <end position="221"/>
    </location>
</feature>
<proteinExistence type="predicted"/>
<reference evidence="5" key="1">
    <citation type="journal article" date="2020" name="Molecules">
        <title>2-Hydroxysorangiadenosine: Structure and Biosynthesis of a Myxobacterial Sesquiterpene-Nucleoside.</title>
        <authorList>
            <person name="Okoth D.A."/>
            <person name="Hug J.J."/>
            <person name="Garcia R."/>
            <person name="Sproer C."/>
            <person name="Overmann J."/>
            <person name="Muller R."/>
        </authorList>
    </citation>
    <scope>NUCLEOTIDE SEQUENCE</scope>
    <source>
        <strain evidence="5">MCy10943</strain>
    </source>
</reference>
<dbReference type="InterPro" id="IPR004352">
    <property type="entry name" value="GH114_TIM-barrel"/>
</dbReference>
<dbReference type="Gene3D" id="3.20.20.70">
    <property type="entry name" value="Aldolase class I"/>
    <property type="match status" value="1"/>
</dbReference>
<dbReference type="InterPro" id="IPR016062">
    <property type="entry name" value="TM1410-rel"/>
</dbReference>
<keyword evidence="2" id="KW-0732">Signal</keyword>
<evidence type="ECO:0000256" key="1">
    <source>
        <dbReference type="SAM" id="MobiDB-lite"/>
    </source>
</evidence>
<accession>A0A7D5BDI8</accession>
<dbReference type="InterPro" id="IPR017853">
    <property type="entry name" value="GH"/>
</dbReference>
<feature type="signal peptide" evidence="2">
    <location>
        <begin position="1"/>
        <end position="22"/>
    </location>
</feature>
<dbReference type="AlphaFoldDB" id="A0A7D5BDI8"/>
<dbReference type="PANTHER" id="PTHR35882:SF2">
    <property type="entry name" value="PELA"/>
    <property type="match status" value="1"/>
</dbReference>
<dbReference type="SUPFAM" id="SSF51445">
    <property type="entry name" value="(Trans)glycosidases"/>
    <property type="match status" value="1"/>
</dbReference>
<dbReference type="EMBL" id="MT520816">
    <property type="protein sequence ID" value="QKW93796.1"/>
    <property type="molecule type" value="Genomic_DNA"/>
</dbReference>
<keyword evidence="5" id="KW-0378">Hydrolase</keyword>
<feature type="chain" id="PRO_5027921685" evidence="2">
    <location>
        <begin position="23"/>
        <end position="508"/>
    </location>
</feature>
<evidence type="ECO:0000259" key="3">
    <source>
        <dbReference type="Pfam" id="PF03537"/>
    </source>
</evidence>
<feature type="domain" description="Glycosyl-hydrolase 114-associated" evidence="4">
    <location>
        <begin position="69"/>
        <end position="189"/>
    </location>
</feature>
<dbReference type="PRINTS" id="PR01545">
    <property type="entry name" value="THEMAYE10DUF"/>
</dbReference>
<dbReference type="PROSITE" id="PS51257">
    <property type="entry name" value="PROKAR_LIPOPROTEIN"/>
    <property type="match status" value="1"/>
</dbReference>
<evidence type="ECO:0000256" key="2">
    <source>
        <dbReference type="SAM" id="SignalP"/>
    </source>
</evidence>
<name>A0A7D5BDI8_9BACT</name>
<evidence type="ECO:0000259" key="4">
    <source>
        <dbReference type="Pfam" id="PF14741"/>
    </source>
</evidence>
<evidence type="ECO:0000313" key="5">
    <source>
        <dbReference type="EMBL" id="QKW93796.1"/>
    </source>
</evidence>
<sequence>MMRSPLRYILARLSLTLFAVLAACHEPPEVGRESGDLEAAALTNPRTLTCSTLQVLRGSIGSGQSAQALATQTLSGTEDRWAEYVEFAANSSATCTYALPQDVSASAVQAAEVGINYRGPVRSEMRWVFEAWDYQAGAWVVVGDNTFAKSWTWTSTSLALPAPVGRFVSGGPFKLRYGTTSTADASLLDLLVVRIQLEGTDAGTTPDAGTTSDAGTTPDAGSSTPDAGSTDAGTIPPVAWEGVTSFTYQLTGYANDRLDQIAASKFNLAIIELSRDGSDDYFRSDEIAAVKATGKQVLAYFEIGAIEEYRPEWSQVPADMKLGPVDGWPDEQYVKYWDERWWPIVQGRIDQALAAGFTGCYLDMVVTYEEIPANAAGTNREDLAQKMVALISRISQYAKSKNPSFKVMPQNSPELVDYAGYLGAIDGLGMEDMYWSDDVACSEAWCAENRNNAARVRAAGKLVLSVDYAVQAAHIADAYTRSRAAGFVPYVSVRALNKMTVNAGWDPQ</sequence>
<organism evidence="5">
    <name type="scientific">Vitiosangium cumulatum</name>
    <dbReference type="NCBI Taxonomy" id="1867796"/>
    <lineage>
        <taxon>Bacteria</taxon>
        <taxon>Pseudomonadati</taxon>
        <taxon>Myxococcota</taxon>
        <taxon>Myxococcia</taxon>
        <taxon>Myxococcales</taxon>
        <taxon>Cystobacterineae</taxon>
        <taxon>Archangiaceae</taxon>
        <taxon>Vitiosangium</taxon>
    </lineage>
</organism>
<protein>
    <submittedName>
        <fullName evidence="5">Glycoside hydrolase</fullName>
    </submittedName>
</protein>
<dbReference type="InterPro" id="IPR013785">
    <property type="entry name" value="Aldolase_TIM"/>
</dbReference>
<dbReference type="InterPro" id="IPR049922">
    <property type="entry name" value="GH114_assoc"/>
</dbReference>